<feature type="compositionally biased region" description="Low complexity" evidence="2">
    <location>
        <begin position="78"/>
        <end position="90"/>
    </location>
</feature>
<dbReference type="GO" id="GO:0008270">
    <property type="term" value="F:zinc ion binding"/>
    <property type="evidence" value="ECO:0007669"/>
    <property type="project" value="InterPro"/>
</dbReference>
<keyword evidence="3" id="KW-0732">Signal</keyword>
<evidence type="ECO:0000313" key="7">
    <source>
        <dbReference type="Proteomes" id="UP000263928"/>
    </source>
</evidence>
<proteinExistence type="inferred from homology"/>
<dbReference type="EMBL" id="UNQJ01000001">
    <property type="protein sequence ID" value="SYZ32517.1"/>
    <property type="molecule type" value="Genomic_DNA"/>
</dbReference>
<organism evidence="6 7">
    <name type="scientific">Propionibacterium australiense</name>
    <dbReference type="NCBI Taxonomy" id="119981"/>
    <lineage>
        <taxon>Bacteria</taxon>
        <taxon>Bacillati</taxon>
        <taxon>Actinomycetota</taxon>
        <taxon>Actinomycetes</taxon>
        <taxon>Propionibacteriales</taxon>
        <taxon>Propionibacteriaceae</taxon>
        <taxon>Propionibacterium</taxon>
    </lineage>
</organism>
<dbReference type="SUPFAM" id="SSF55846">
    <property type="entry name" value="N-acetylmuramoyl-L-alanine amidase-like"/>
    <property type="match status" value="1"/>
</dbReference>
<dbReference type="SMART" id="SM00701">
    <property type="entry name" value="PGRP"/>
    <property type="match status" value="1"/>
</dbReference>
<dbReference type="GO" id="GO:0008745">
    <property type="term" value="F:N-acetylmuramoyl-L-alanine amidase activity"/>
    <property type="evidence" value="ECO:0007669"/>
    <property type="project" value="UniProtKB-EC"/>
</dbReference>
<keyword evidence="7" id="KW-1185">Reference proteome</keyword>
<evidence type="ECO:0000259" key="5">
    <source>
        <dbReference type="SMART" id="SM00701"/>
    </source>
</evidence>
<evidence type="ECO:0000259" key="4">
    <source>
        <dbReference type="SMART" id="SM00644"/>
    </source>
</evidence>
<evidence type="ECO:0000256" key="1">
    <source>
        <dbReference type="ARBA" id="ARBA00007553"/>
    </source>
</evidence>
<feature type="chain" id="PRO_5016715076" evidence="3">
    <location>
        <begin position="32"/>
        <end position="676"/>
    </location>
</feature>
<dbReference type="Pfam" id="PF08310">
    <property type="entry name" value="LGFP"/>
    <property type="match status" value="3"/>
</dbReference>
<comment type="similarity">
    <text evidence="1">Belongs to the N-acetylmuramoyl-L-alanine amidase 2 family.</text>
</comment>
<dbReference type="GO" id="GO:0009253">
    <property type="term" value="P:peptidoglycan catabolic process"/>
    <property type="evidence" value="ECO:0007669"/>
    <property type="project" value="InterPro"/>
</dbReference>
<dbReference type="InterPro" id="IPR015510">
    <property type="entry name" value="PGRP"/>
</dbReference>
<protein>
    <submittedName>
        <fullName evidence="6">N-acetylmuramoyl-L-alanine amidase</fullName>
        <ecNumber evidence="6">3.5.1.28</ecNumber>
    </submittedName>
</protein>
<feature type="compositionally biased region" description="Polar residues" evidence="2">
    <location>
        <begin position="91"/>
        <end position="102"/>
    </location>
</feature>
<feature type="domain" description="Peptidoglycan recognition protein family" evidence="5">
    <location>
        <begin position="305"/>
        <end position="451"/>
    </location>
</feature>
<feature type="non-terminal residue" evidence="6">
    <location>
        <position position="676"/>
    </location>
</feature>
<evidence type="ECO:0000256" key="2">
    <source>
        <dbReference type="SAM" id="MobiDB-lite"/>
    </source>
</evidence>
<dbReference type="Pfam" id="PF01510">
    <property type="entry name" value="Amidase_2"/>
    <property type="match status" value="1"/>
</dbReference>
<feature type="region of interest" description="Disordered" evidence="2">
    <location>
        <begin position="30"/>
        <end position="179"/>
    </location>
</feature>
<dbReference type="InterPro" id="IPR013207">
    <property type="entry name" value="LGFP"/>
</dbReference>
<sequence>MSGRTTLRHGWALSLAMLAAMMMVVSPLAQADPTASPSDQNSAQAQPQDGATDQTETTEDVSGRAGETPTEGSEPLENVETAEAVVTETNSAGLVTSTTVENPSDEFTVKDPDNDPSTPSEAPREGTGADETPVPSAEPEQGGSTAAADESAEPGDGSPQPSSTPPIPAGAPTSDDGTTVLEDIQTDSAGGFSMVGVTWDILSGDDLGLHIRTLTADGWSEWYEVTPDQEETEQKATGVIYVEDSTAVEVQATGAVGARAEGMRAVLIDTPAQSSDPSAASAAAAVNGETTTGTVLATSGFVPQPNMITRSRWGAMAQDGCEANSDTIKAVAVHHTAGSNNYSSGQSASIVRGIQYYHEVTLGWCDIGYNFLVDQYGQIFEGKGGGPTFPVHGAHASTWNWQTVGVSLMMNSNTAQPSNAMLNSLEDLIAWKIANNYLNPLGTVTLGGKRINVIFRHGDVMSTECPGTNVTRRMSEIRNAVASRVQGKTYSTIYDTWQANGGAGGRYGVVYEMEHGVSGGRQTNFARGSIYAATDGTIFTVANGIGDKYAALGYEHGTLGVPTGPEICGIKDGGCYQKFQGGAILWSNATGAHISIGAIRTKWAEYDYERGQLGYPTTDEICGIKDGGCYQKYQGGAILWSNATGAHISIGAIRTKWAEYDYERGRLGYPTTDEIC</sequence>
<evidence type="ECO:0000256" key="3">
    <source>
        <dbReference type="SAM" id="SignalP"/>
    </source>
</evidence>
<dbReference type="CDD" id="cd06583">
    <property type="entry name" value="PGRP"/>
    <property type="match status" value="1"/>
</dbReference>
<dbReference type="Gene3D" id="3.40.80.10">
    <property type="entry name" value="Peptidoglycan recognition protein-like"/>
    <property type="match status" value="1"/>
</dbReference>
<dbReference type="AlphaFoldDB" id="A0A383S3J7"/>
<reference evidence="7" key="1">
    <citation type="submission" date="2018-08" db="EMBL/GenBank/DDBJ databases">
        <authorList>
            <person name="Hornung B."/>
        </authorList>
    </citation>
    <scope>NUCLEOTIDE SEQUENCE [LARGE SCALE GENOMIC DNA]</scope>
</reference>
<dbReference type="InterPro" id="IPR036505">
    <property type="entry name" value="Amidase/PGRP_sf"/>
</dbReference>
<dbReference type="Proteomes" id="UP000263928">
    <property type="component" value="Unassembled WGS sequence"/>
</dbReference>
<dbReference type="InterPro" id="IPR002502">
    <property type="entry name" value="Amidase_domain"/>
</dbReference>
<evidence type="ECO:0000313" key="6">
    <source>
        <dbReference type="EMBL" id="SYZ32517.1"/>
    </source>
</evidence>
<feature type="domain" description="N-acetylmuramoyl-L-alanine amidase" evidence="4">
    <location>
        <begin position="316"/>
        <end position="467"/>
    </location>
</feature>
<gene>
    <name evidence="6" type="ORF">PROPAUS_0398</name>
</gene>
<dbReference type="InterPro" id="IPR006619">
    <property type="entry name" value="PGRP_domain_met/bac"/>
</dbReference>
<keyword evidence="6" id="KW-0378">Hydrolase</keyword>
<dbReference type="EC" id="3.5.1.28" evidence="6"/>
<name>A0A383S3J7_9ACTN</name>
<dbReference type="SMART" id="SM00644">
    <property type="entry name" value="Ami_2"/>
    <property type="match status" value="1"/>
</dbReference>
<dbReference type="PANTHER" id="PTHR11022">
    <property type="entry name" value="PEPTIDOGLYCAN RECOGNITION PROTEIN"/>
    <property type="match status" value="1"/>
</dbReference>
<dbReference type="PANTHER" id="PTHR11022:SF41">
    <property type="entry name" value="PEPTIDOGLYCAN-RECOGNITION PROTEIN LC-RELATED"/>
    <property type="match status" value="1"/>
</dbReference>
<feature type="signal peptide" evidence="3">
    <location>
        <begin position="1"/>
        <end position="31"/>
    </location>
</feature>
<feature type="compositionally biased region" description="Polar residues" evidence="2">
    <location>
        <begin position="33"/>
        <end position="55"/>
    </location>
</feature>
<accession>A0A383S3J7</accession>